<dbReference type="CDD" id="cd07986">
    <property type="entry name" value="LPLAT_ACT14924-like"/>
    <property type="match status" value="1"/>
</dbReference>
<dbReference type="Pfam" id="PF19576">
    <property type="entry name" value="Acyltransf_2"/>
    <property type="match status" value="1"/>
</dbReference>
<reference evidence="2 3" key="1">
    <citation type="submission" date="2016-11" db="EMBL/GenBank/DDBJ databases">
        <authorList>
            <person name="Jaros S."/>
            <person name="Januszkiewicz K."/>
            <person name="Wedrychowicz H."/>
        </authorList>
    </citation>
    <scope>NUCLEOTIDE SEQUENCE [LARGE SCALE GENOMIC DNA]</scope>
    <source>
        <strain evidence="2 3">GAS95</strain>
    </source>
</reference>
<dbReference type="GO" id="GO:0016746">
    <property type="term" value="F:acyltransferase activity"/>
    <property type="evidence" value="ECO:0007669"/>
    <property type="project" value="InterPro"/>
</dbReference>
<feature type="domain" description="Phospholipid/glycerol acyltransferase" evidence="1">
    <location>
        <begin position="79"/>
        <end position="204"/>
    </location>
</feature>
<dbReference type="EMBL" id="FSRU01000001">
    <property type="protein sequence ID" value="SIN97437.1"/>
    <property type="molecule type" value="Genomic_DNA"/>
</dbReference>
<evidence type="ECO:0000313" key="2">
    <source>
        <dbReference type="EMBL" id="SIN97437.1"/>
    </source>
</evidence>
<evidence type="ECO:0000259" key="1">
    <source>
        <dbReference type="SMART" id="SM00563"/>
    </source>
</evidence>
<dbReference type="InterPro" id="IPR002123">
    <property type="entry name" value="Plipid/glycerol_acylTrfase"/>
</dbReference>
<evidence type="ECO:0000313" key="3">
    <source>
        <dbReference type="Proteomes" id="UP000185151"/>
    </source>
</evidence>
<sequence>MTNEIKFSYAEQVTKPLKRGLIRVVEAMTGQPYLERLYKANQRTPGKDKSFWAACIRQLQLDVKYDEAALSKAPAEGPLVVVANHPYGVLDGLTLAWLVEKVRADFMILASTVLAQAPETHPFILPVDLSDRPSAKSTNLATRRKALAHLRSGKTLVIFPAGLISTSPDRWGRQVAVDPPWGPFAAQLIRRSHASVLPVFFCGQNGRVFQMVSHISRALRLSLIFHEVKARIGTRLDVEIGEVISYPELASIGDDRALMHELRKRTYALAGDRRDAHVPTLTIARPAESIDTAQHDVDGEEVA</sequence>
<dbReference type="Proteomes" id="UP000185151">
    <property type="component" value="Unassembled WGS sequence"/>
</dbReference>
<dbReference type="AlphaFoldDB" id="A0A1N6FQ96"/>
<dbReference type="SUPFAM" id="SSF69593">
    <property type="entry name" value="Glycerol-3-phosphate (1)-acyltransferase"/>
    <property type="match status" value="1"/>
</dbReference>
<proteinExistence type="predicted"/>
<keyword evidence="3" id="KW-1185">Reference proteome</keyword>
<gene>
    <name evidence="2" type="ORF">SAMN05444165_0328</name>
</gene>
<dbReference type="SMART" id="SM00563">
    <property type="entry name" value="PlsC"/>
    <property type="match status" value="1"/>
</dbReference>
<accession>A0A1N6FQ96</accession>
<name>A0A1N6FQ96_9BURK</name>
<organism evidence="2 3">
    <name type="scientific">Paraburkholderia phenazinium</name>
    <dbReference type="NCBI Taxonomy" id="60549"/>
    <lineage>
        <taxon>Bacteria</taxon>
        <taxon>Pseudomonadati</taxon>
        <taxon>Pseudomonadota</taxon>
        <taxon>Betaproteobacteria</taxon>
        <taxon>Burkholderiales</taxon>
        <taxon>Burkholderiaceae</taxon>
        <taxon>Paraburkholderia</taxon>
    </lineage>
</organism>
<protein>
    <submittedName>
        <fullName evidence="2">Putative hemolysin</fullName>
    </submittedName>
</protein>
<dbReference type="InterPro" id="IPR045746">
    <property type="entry name" value="ACT14924-like_Acyltransf_dom"/>
</dbReference>